<evidence type="ECO:0000313" key="1">
    <source>
        <dbReference type="EMBL" id="QHS81316.1"/>
    </source>
</evidence>
<reference evidence="1" key="1">
    <citation type="journal article" date="2020" name="Nature">
        <title>Giant virus diversity and host interactions through global metagenomics.</title>
        <authorList>
            <person name="Schulz F."/>
            <person name="Roux S."/>
            <person name="Paez-Espino D."/>
            <person name="Jungbluth S."/>
            <person name="Walsh D.A."/>
            <person name="Denef V.J."/>
            <person name="McMahon K.D."/>
            <person name="Konstantinidis K.T."/>
            <person name="Eloe-Fadrosh E.A."/>
            <person name="Kyrpides N.C."/>
            <person name="Woyke T."/>
        </authorList>
    </citation>
    <scope>NUCLEOTIDE SEQUENCE</scope>
    <source>
        <strain evidence="1">GVMAG-S-1101161-73</strain>
    </source>
</reference>
<sequence>MTWISPGKWTPIGQYRTAPLPITPIPPLPKPGSSTRLVLKLIADKKSRSK</sequence>
<accession>A0A6C0ANX9</accession>
<protein>
    <submittedName>
        <fullName evidence="1">Uncharacterized protein</fullName>
    </submittedName>
</protein>
<dbReference type="EMBL" id="MN740733">
    <property type="protein sequence ID" value="QHS81316.1"/>
    <property type="molecule type" value="Genomic_DNA"/>
</dbReference>
<dbReference type="AlphaFoldDB" id="A0A6C0ANX9"/>
<proteinExistence type="predicted"/>
<organism evidence="1">
    <name type="scientific">viral metagenome</name>
    <dbReference type="NCBI Taxonomy" id="1070528"/>
    <lineage>
        <taxon>unclassified sequences</taxon>
        <taxon>metagenomes</taxon>
        <taxon>organismal metagenomes</taxon>
    </lineage>
</organism>
<name>A0A6C0ANX9_9ZZZZ</name>